<evidence type="ECO:0008006" key="4">
    <source>
        <dbReference type="Google" id="ProtNLM"/>
    </source>
</evidence>
<keyword evidence="3" id="KW-1185">Reference proteome</keyword>
<accession>A0ABX1HA85</accession>
<evidence type="ECO:0000313" key="3">
    <source>
        <dbReference type="Proteomes" id="UP000772196"/>
    </source>
</evidence>
<feature type="chain" id="PRO_5045814344" description="Lipoprotein" evidence="1">
    <location>
        <begin position="44"/>
        <end position="237"/>
    </location>
</feature>
<dbReference type="Proteomes" id="UP000772196">
    <property type="component" value="Unassembled WGS sequence"/>
</dbReference>
<name>A0ABX1HA85_9ACTN</name>
<dbReference type="InterPro" id="IPR027304">
    <property type="entry name" value="Trigger_fact/SurA_dom_sf"/>
</dbReference>
<feature type="signal peptide" evidence="1">
    <location>
        <begin position="1"/>
        <end position="43"/>
    </location>
</feature>
<dbReference type="InterPro" id="IPR006311">
    <property type="entry name" value="TAT_signal"/>
</dbReference>
<dbReference type="EMBL" id="JAAWWP010000025">
    <property type="protein sequence ID" value="NKI45023.1"/>
    <property type="molecule type" value="Genomic_DNA"/>
</dbReference>
<sequence>MCTVAQARREDTLHSLYRGSRPRRRRSALALSAALVAAAPLLAACGDDAHPGAAAVVGGERITVSQLENRVNEVREAQRSATGGGAQYAEAVSKSGGLARDTLHTMVLDRVLHRAAADSGISVTRRETQRMREGLEKQAGGAKALEAGWLRQYGVAPARLDASLRTELEAQKLARGLGADMQTKEGQDVFWRHMSATSKKLDIDLNPRYGTWDAVNSKRTDAKTPWLREVSRGQQPA</sequence>
<gene>
    <name evidence="2" type="ORF">HFV08_28030</name>
</gene>
<protein>
    <recommendedName>
        <fullName evidence="4">Lipoprotein</fullName>
    </recommendedName>
</protein>
<dbReference type="SUPFAM" id="SSF109998">
    <property type="entry name" value="Triger factor/SurA peptide-binding domain-like"/>
    <property type="match status" value="1"/>
</dbReference>
<dbReference type="Gene3D" id="1.10.4030.10">
    <property type="entry name" value="Porin chaperone SurA, peptide-binding domain"/>
    <property type="match status" value="1"/>
</dbReference>
<reference evidence="2 3" key="1">
    <citation type="submission" date="2020-04" db="EMBL/GenBank/DDBJ databases">
        <title>Phylogenetic Diversity and Antibacterial Activity against Ralstonia solanacearum of Endophytic Actinomycete Isolated from Moss.</title>
        <authorList>
            <person name="Zhuang X."/>
        </authorList>
    </citation>
    <scope>NUCLEOTIDE SEQUENCE [LARGE SCALE GENOMIC DNA]</scope>
    <source>
        <strain evidence="2 3">LD120</strain>
    </source>
</reference>
<comment type="caution">
    <text evidence="2">The sequence shown here is derived from an EMBL/GenBank/DDBJ whole genome shotgun (WGS) entry which is preliminary data.</text>
</comment>
<dbReference type="Pfam" id="PF13624">
    <property type="entry name" value="SurA_N_3"/>
    <property type="match status" value="1"/>
</dbReference>
<keyword evidence="1" id="KW-0732">Signal</keyword>
<evidence type="ECO:0000313" key="2">
    <source>
        <dbReference type="EMBL" id="NKI45023.1"/>
    </source>
</evidence>
<dbReference type="PROSITE" id="PS51318">
    <property type="entry name" value="TAT"/>
    <property type="match status" value="1"/>
</dbReference>
<proteinExistence type="predicted"/>
<organism evidence="2 3">
    <name type="scientific">Streptomyces physcomitrii</name>
    <dbReference type="NCBI Taxonomy" id="2724184"/>
    <lineage>
        <taxon>Bacteria</taxon>
        <taxon>Bacillati</taxon>
        <taxon>Actinomycetota</taxon>
        <taxon>Actinomycetes</taxon>
        <taxon>Kitasatosporales</taxon>
        <taxon>Streptomycetaceae</taxon>
        <taxon>Streptomyces</taxon>
    </lineage>
</organism>
<evidence type="ECO:0000256" key="1">
    <source>
        <dbReference type="SAM" id="SignalP"/>
    </source>
</evidence>